<keyword evidence="6" id="KW-0297">G-protein coupled receptor</keyword>
<evidence type="ECO:0000256" key="8">
    <source>
        <dbReference type="ARBA" id="ARBA00023170"/>
    </source>
</evidence>
<organism evidence="12">
    <name type="scientific">Xenopus tropicalis</name>
    <name type="common">Western clawed frog</name>
    <name type="synonym">Silurana tropicalis</name>
    <dbReference type="NCBI Taxonomy" id="8364"/>
    <lineage>
        <taxon>Eukaryota</taxon>
        <taxon>Metazoa</taxon>
        <taxon>Chordata</taxon>
        <taxon>Craniata</taxon>
        <taxon>Vertebrata</taxon>
        <taxon>Euteleostomi</taxon>
        <taxon>Amphibia</taxon>
        <taxon>Batrachia</taxon>
        <taxon>Anura</taxon>
        <taxon>Pipoidea</taxon>
        <taxon>Pipidae</taxon>
        <taxon>Xenopodinae</taxon>
        <taxon>Xenopus</taxon>
        <taxon>Silurana</taxon>
    </lineage>
</organism>
<evidence type="ECO:0000256" key="9">
    <source>
        <dbReference type="ARBA" id="ARBA00023224"/>
    </source>
</evidence>
<dbReference type="PRINTS" id="PR00245">
    <property type="entry name" value="OLFACTORYR"/>
</dbReference>
<feature type="transmembrane region" description="Helical" evidence="10">
    <location>
        <begin position="62"/>
        <end position="83"/>
    </location>
</feature>
<sequence length="314" mass="35279">MDHKNKTVVKEFIFAGLSENPKVKPFLFVLFLIIYSLTWLENSALISVIASNEKLHTPMYIFVSQLSLIDICYSSSISINTLVNLICRKRSISVSGCALQLFTYAGLGGTECYLLAAMAYDRYVAICHPLAYLKIMNKETIRILLLVSYLSGFLNSFIHTVMSFFHLDFCEPEQHINHFYCDIMALVKISCGDTKINEILIFYLAGFIELSSLVVILVSYIFIIIAVLRISSSTGRKKAFSTFTCHLTVVSLFYGIVIFMYLRPSRPESNTVHLCFISTCDNTFVHSGSTLHLPSTNLTCWQEKALSAKNVGAA</sequence>
<dbReference type="PROSITE" id="PS00237">
    <property type="entry name" value="G_PROTEIN_RECEP_F1_1"/>
    <property type="match status" value="1"/>
</dbReference>
<feature type="transmembrane region" description="Helical" evidence="10">
    <location>
        <begin position="200"/>
        <end position="228"/>
    </location>
</feature>
<dbReference type="GeneTree" id="ENSGT01150000286988"/>
<keyword evidence="3 10" id="KW-0812">Transmembrane</keyword>
<dbReference type="InterPro" id="IPR000725">
    <property type="entry name" value="Olfact_rcpt"/>
</dbReference>
<dbReference type="InParanoid" id="A0A6I8SHC7"/>
<dbReference type="Pfam" id="PF13853">
    <property type="entry name" value="7tm_4"/>
    <property type="match status" value="1"/>
</dbReference>
<keyword evidence="2" id="KW-1003">Cell membrane</keyword>
<keyword evidence="4" id="KW-0716">Sensory transduction</keyword>
<protein>
    <recommendedName>
        <fullName evidence="11">G-protein coupled receptors family 1 profile domain-containing protein</fullName>
    </recommendedName>
</protein>
<evidence type="ECO:0000256" key="5">
    <source>
        <dbReference type="ARBA" id="ARBA00022989"/>
    </source>
</evidence>
<proteinExistence type="predicted"/>
<evidence type="ECO:0000256" key="3">
    <source>
        <dbReference type="ARBA" id="ARBA00022692"/>
    </source>
</evidence>
<evidence type="ECO:0000256" key="7">
    <source>
        <dbReference type="ARBA" id="ARBA00023136"/>
    </source>
</evidence>
<evidence type="ECO:0000256" key="1">
    <source>
        <dbReference type="ARBA" id="ARBA00004651"/>
    </source>
</evidence>
<evidence type="ECO:0000259" key="11">
    <source>
        <dbReference type="PROSITE" id="PS50262"/>
    </source>
</evidence>
<keyword evidence="8" id="KW-0675">Receptor</keyword>
<feature type="transmembrane region" description="Helical" evidence="10">
    <location>
        <begin position="26"/>
        <end position="50"/>
    </location>
</feature>
<feature type="domain" description="G-protein coupled receptors family 1 profile" evidence="11">
    <location>
        <begin position="41"/>
        <end position="262"/>
    </location>
</feature>
<dbReference type="InterPro" id="IPR000276">
    <property type="entry name" value="GPCR_Rhodpsn"/>
</dbReference>
<dbReference type="GO" id="GO:0004930">
    <property type="term" value="F:G protein-coupled receptor activity"/>
    <property type="evidence" value="ECO:0007669"/>
    <property type="project" value="UniProtKB-KW"/>
</dbReference>
<evidence type="ECO:0000313" key="12">
    <source>
        <dbReference type="Ensembl" id="ENSXETP00000094216"/>
    </source>
</evidence>
<keyword evidence="4" id="KW-0552">Olfaction</keyword>
<dbReference type="InterPro" id="IPR017452">
    <property type="entry name" value="GPCR_Rhodpsn_7TM"/>
</dbReference>
<dbReference type="FunFam" id="1.20.1070.10:FF:000003">
    <property type="entry name" value="Olfactory receptor"/>
    <property type="match status" value="1"/>
</dbReference>
<evidence type="ECO:0000256" key="4">
    <source>
        <dbReference type="ARBA" id="ARBA00022725"/>
    </source>
</evidence>
<evidence type="ECO:0000256" key="10">
    <source>
        <dbReference type="SAM" id="Phobius"/>
    </source>
</evidence>
<evidence type="ECO:0000256" key="2">
    <source>
        <dbReference type="ARBA" id="ARBA00022475"/>
    </source>
</evidence>
<feature type="transmembrane region" description="Helical" evidence="10">
    <location>
        <begin position="143"/>
        <end position="165"/>
    </location>
</feature>
<feature type="transmembrane region" description="Helical" evidence="10">
    <location>
        <begin position="240"/>
        <end position="262"/>
    </location>
</feature>
<evidence type="ECO:0000256" key="6">
    <source>
        <dbReference type="ARBA" id="ARBA00023040"/>
    </source>
</evidence>
<accession>A0A6I8SHC7</accession>
<dbReference type="Ensembl" id="ENSXETT00000096638">
    <property type="protein sequence ID" value="ENSXETP00000094216"/>
    <property type="gene ID" value="ENSXETG00000039633"/>
</dbReference>
<keyword evidence="9" id="KW-0807">Transducer</keyword>
<reference evidence="12" key="2">
    <citation type="submission" date="2020-05" db="UniProtKB">
        <authorList>
            <consortium name="Ensembl"/>
        </authorList>
    </citation>
    <scope>IDENTIFICATION</scope>
</reference>
<reference evidence="12" key="1">
    <citation type="journal article" date="2010" name="Science">
        <title>The genome of the Western clawed frog Xenopus tropicalis.</title>
        <authorList>
            <person name="Hellsten U."/>
            <person name="Harland R.M."/>
            <person name="Gilchrist M.J."/>
            <person name="Hendrix D."/>
            <person name="Jurka J."/>
            <person name="Kapitonov V."/>
            <person name="Ovcharenko I."/>
            <person name="Putnam N.H."/>
            <person name="Shu S."/>
            <person name="Taher L."/>
            <person name="Blitz I.L."/>
            <person name="Blumberg B."/>
            <person name="Dichmann D.S."/>
            <person name="Dubchak I."/>
            <person name="Amaya E."/>
            <person name="Detter J.C."/>
            <person name="Fletcher R."/>
            <person name="Gerhard D.S."/>
            <person name="Goodstein D."/>
            <person name="Graves T."/>
            <person name="Grigoriev I.V."/>
            <person name="Grimwood J."/>
            <person name="Kawashima T."/>
            <person name="Lindquist E."/>
            <person name="Lucas S.M."/>
            <person name="Mead P.E."/>
            <person name="Mitros T."/>
            <person name="Ogino H."/>
            <person name="Ohta Y."/>
            <person name="Poliakov A.V."/>
            <person name="Pollet N."/>
            <person name="Robert J."/>
            <person name="Salamov A."/>
            <person name="Sater A.K."/>
            <person name="Schmutz J."/>
            <person name="Terry A."/>
            <person name="Vize P.D."/>
            <person name="Warren W.C."/>
            <person name="Wells D."/>
            <person name="Wills A."/>
            <person name="Wilson R.K."/>
            <person name="Zimmerman L.B."/>
            <person name="Zorn A.M."/>
            <person name="Grainger R."/>
            <person name="Grammer T."/>
            <person name="Khokha M.K."/>
            <person name="Richardson P.M."/>
            <person name="Rokhsar D.S."/>
        </authorList>
    </citation>
    <scope>NUCLEOTIDE SEQUENCE [LARGE SCALE GENOMIC DNA]</scope>
    <source>
        <strain evidence="12">Nigerian</strain>
    </source>
</reference>
<dbReference type="PROSITE" id="PS50262">
    <property type="entry name" value="G_PROTEIN_RECEP_F1_2"/>
    <property type="match status" value="1"/>
</dbReference>
<dbReference type="GO" id="GO:0004984">
    <property type="term" value="F:olfactory receptor activity"/>
    <property type="evidence" value="ECO:0007669"/>
    <property type="project" value="InterPro"/>
</dbReference>
<dbReference type="AlphaFoldDB" id="A0A6I8SHC7"/>
<keyword evidence="5 10" id="KW-1133">Transmembrane helix</keyword>
<keyword evidence="7 10" id="KW-0472">Membrane</keyword>
<comment type="subcellular location">
    <subcellularLocation>
        <location evidence="1">Cell membrane</location>
        <topology evidence="1">Multi-pass membrane protein</topology>
    </subcellularLocation>
</comment>
<dbReference type="SUPFAM" id="SSF81321">
    <property type="entry name" value="Family A G protein-coupled receptor-like"/>
    <property type="match status" value="1"/>
</dbReference>
<dbReference type="Gene3D" id="1.20.1070.10">
    <property type="entry name" value="Rhodopsin 7-helix transmembrane proteins"/>
    <property type="match status" value="1"/>
</dbReference>
<name>A0A6I8SHC7_XENTR</name>
<dbReference type="PANTHER" id="PTHR26452">
    <property type="entry name" value="OLFACTORY RECEPTOR"/>
    <property type="match status" value="1"/>
</dbReference>
<dbReference type="InterPro" id="IPR050516">
    <property type="entry name" value="Olfactory_GPCR"/>
</dbReference>
<dbReference type="GO" id="GO:0005886">
    <property type="term" value="C:plasma membrane"/>
    <property type="evidence" value="ECO:0007669"/>
    <property type="project" value="UniProtKB-SubCell"/>
</dbReference>